<feature type="compositionally biased region" description="Low complexity" evidence="7">
    <location>
        <begin position="176"/>
        <end position="206"/>
    </location>
</feature>
<comment type="caution">
    <text evidence="9">The sequence shown here is derived from an EMBL/GenBank/DDBJ whole genome shotgun (WGS) entry which is preliminary data.</text>
</comment>
<dbReference type="InterPro" id="IPR005123">
    <property type="entry name" value="Oxoglu/Fe-dep_dioxygenase_dom"/>
</dbReference>
<dbReference type="SMART" id="SM00702">
    <property type="entry name" value="P4Hc"/>
    <property type="match status" value="1"/>
</dbReference>
<evidence type="ECO:0000256" key="7">
    <source>
        <dbReference type="SAM" id="MobiDB-lite"/>
    </source>
</evidence>
<evidence type="ECO:0000313" key="10">
    <source>
        <dbReference type="Proteomes" id="UP001265746"/>
    </source>
</evidence>
<keyword evidence="4" id="KW-0223">Dioxygenase</keyword>
<protein>
    <recommendedName>
        <fullName evidence="8">Fe2OG dioxygenase domain-containing protein</fullName>
    </recommendedName>
</protein>
<dbReference type="AlphaFoldDB" id="A0AAD9SJ84"/>
<keyword evidence="2" id="KW-0479">Metal-binding</keyword>
<feature type="compositionally biased region" description="Low complexity" evidence="7">
    <location>
        <begin position="152"/>
        <end position="167"/>
    </location>
</feature>
<feature type="region of interest" description="Disordered" evidence="7">
    <location>
        <begin position="1"/>
        <end position="58"/>
    </location>
</feature>
<accession>A0AAD9SJ84</accession>
<dbReference type="EMBL" id="JAUJFL010000002">
    <property type="protein sequence ID" value="KAK2609590.1"/>
    <property type="molecule type" value="Genomic_DNA"/>
</dbReference>
<dbReference type="GO" id="GO:0005506">
    <property type="term" value="F:iron ion binding"/>
    <property type="evidence" value="ECO:0007669"/>
    <property type="project" value="InterPro"/>
</dbReference>
<dbReference type="PROSITE" id="PS51471">
    <property type="entry name" value="FE2OG_OXY"/>
    <property type="match status" value="1"/>
</dbReference>
<dbReference type="Gene3D" id="2.60.120.620">
    <property type="entry name" value="q2cbj1_9rhob like domain"/>
    <property type="match status" value="1"/>
</dbReference>
<evidence type="ECO:0000256" key="5">
    <source>
        <dbReference type="ARBA" id="ARBA00023002"/>
    </source>
</evidence>
<dbReference type="GO" id="GO:0016787">
    <property type="term" value="F:hydrolase activity"/>
    <property type="evidence" value="ECO:0007669"/>
    <property type="project" value="UniProtKB-KW"/>
</dbReference>
<comment type="cofactor">
    <cofactor evidence="1">
        <name>L-ascorbate</name>
        <dbReference type="ChEBI" id="CHEBI:38290"/>
    </cofactor>
</comment>
<feature type="region of interest" description="Disordered" evidence="7">
    <location>
        <begin position="540"/>
        <end position="560"/>
    </location>
</feature>
<dbReference type="GO" id="GO:0016705">
    <property type="term" value="F:oxidoreductase activity, acting on paired donors, with incorporation or reduction of molecular oxygen"/>
    <property type="evidence" value="ECO:0007669"/>
    <property type="project" value="InterPro"/>
</dbReference>
<evidence type="ECO:0000256" key="2">
    <source>
        <dbReference type="ARBA" id="ARBA00022723"/>
    </source>
</evidence>
<feature type="compositionally biased region" description="Basic residues" evidence="7">
    <location>
        <begin position="127"/>
        <end position="143"/>
    </location>
</feature>
<name>A0AAD9SJ84_PHOAM</name>
<evidence type="ECO:0000313" key="9">
    <source>
        <dbReference type="EMBL" id="KAK2609590.1"/>
    </source>
</evidence>
<dbReference type="Gene3D" id="3.40.50.1820">
    <property type="entry name" value="alpha/beta hydrolase"/>
    <property type="match status" value="1"/>
</dbReference>
<sequence length="1042" mass="113647">MGLQVNGQSLPSQRKARKSREKQTMSEGAAATLAEQPDVVQEAKDAVDEPSTDVYNNPLEQSSRWSLATRAYAYRTGAAIAFGMGNMASPAVPSPHKTVYFDSTLSKKYSGKEKIKAEVWTPDRPLSRKSSKSSLRSLKKKKSKENGNDSGLKPPLSRFSSKSSIRSSGDETGDKSASLRPSLSRLSSRMSFRSSQSIKSKSSISLPTTPSGQVDNPMDKIPSTLNPQPDPTSRRPAIINFHGGGFVLGQATDDGRWAMAVMQALGAVVFSVEYRLAPTYPFPTPVEDCADAILQIWRRADEFWIDPNKIILTGFSAGGTLALASWTLLQDHVKFGYKIEPALTDSMSKLALSTGEGGSKIPKAAEAEVPQPVGLMLFYPLLDWTMSRPRKRLTCSKPEMTLPRSLTDIFDASYIYPPNELKAHLDNPLLSPGLMPDYLVDKLPPVQLCLCEYDMLLAEGKIFAERLKARGKEVGHRVVPEAKHAWDKPLPFNPPESLGVEYGEAVRVMAKWLGAEDGDTSGNLTDESLPEGIQTPITATMSKSKQKRKQQSQQQLGAVKKVKTQQAVTPVLPTVGAAFEPKFLNTVVPEEDLEITVETLKALVENPSLIKSKACKDLRTAVFEFRKACTTGFNAAADANLTSRISGALADGGLTEARILLSEMRIREQAPKLGALCRWVRDLDVISGLAEQREGQVKRTAAQVETLKVLDAVLRVTGPVDHSPPSPDSAAAEAEPGPMAVRPAWDLRDADRPRRTVYDSVLDGTLPSSISSSLRSGFRVIQTIPGPERNPPNRHPATLHASRDGTIALAAPSSPAAPHTTHHAHPVVPGLHLLRDVLSPDECGQIIGAAEAIGFAPDAPVRPDGDEARENSVLAHNFYWVADDEFCRGIWGRVEPFVPARVGGRKVRGLNRRFRVYRYVPGAEYRAHIDGAWPPSGILPDDTYQYDASPPDAKQSSLFTFLIYLNDEFEAGETTFFLPAAREGTLNAYPVKPIQGSVAMFPHGETEGSLLHEGTGVRRGEKPSAKYVIRTDVEYDVDPGRD</sequence>
<evidence type="ECO:0000259" key="8">
    <source>
        <dbReference type="PROSITE" id="PS51471"/>
    </source>
</evidence>
<dbReference type="GO" id="GO:0051213">
    <property type="term" value="F:dioxygenase activity"/>
    <property type="evidence" value="ECO:0007669"/>
    <property type="project" value="UniProtKB-KW"/>
</dbReference>
<evidence type="ECO:0000256" key="3">
    <source>
        <dbReference type="ARBA" id="ARBA00022801"/>
    </source>
</evidence>
<evidence type="ECO:0000256" key="6">
    <source>
        <dbReference type="ARBA" id="ARBA00023004"/>
    </source>
</evidence>
<feature type="region of interest" description="Disordered" evidence="7">
    <location>
        <begin position="718"/>
        <end position="742"/>
    </location>
</feature>
<feature type="compositionally biased region" description="Polar residues" evidence="7">
    <location>
        <begin position="1"/>
        <end position="12"/>
    </location>
</feature>
<feature type="region of interest" description="Disordered" evidence="7">
    <location>
        <begin position="120"/>
        <end position="234"/>
    </location>
</feature>
<reference evidence="9" key="1">
    <citation type="submission" date="2023-06" db="EMBL/GenBank/DDBJ databases">
        <authorList>
            <person name="Noh H."/>
        </authorList>
    </citation>
    <scope>NUCLEOTIDE SEQUENCE</scope>
    <source>
        <strain evidence="9">DUCC20226</strain>
    </source>
</reference>
<keyword evidence="5" id="KW-0560">Oxidoreductase</keyword>
<dbReference type="InterPro" id="IPR029058">
    <property type="entry name" value="AB_hydrolase_fold"/>
</dbReference>
<keyword evidence="10" id="KW-1185">Reference proteome</keyword>
<evidence type="ECO:0000256" key="4">
    <source>
        <dbReference type="ARBA" id="ARBA00022964"/>
    </source>
</evidence>
<keyword evidence="3" id="KW-0378">Hydrolase</keyword>
<keyword evidence="6" id="KW-0408">Iron</keyword>
<dbReference type="SUPFAM" id="SSF53474">
    <property type="entry name" value="alpha/beta-Hydrolases"/>
    <property type="match status" value="1"/>
</dbReference>
<proteinExistence type="predicted"/>
<evidence type="ECO:0000256" key="1">
    <source>
        <dbReference type="ARBA" id="ARBA00001961"/>
    </source>
</evidence>
<dbReference type="GO" id="GO:0031418">
    <property type="term" value="F:L-ascorbic acid binding"/>
    <property type="evidence" value="ECO:0007669"/>
    <property type="project" value="InterPro"/>
</dbReference>
<dbReference type="Proteomes" id="UP001265746">
    <property type="component" value="Unassembled WGS sequence"/>
</dbReference>
<gene>
    <name evidence="9" type="ORF">N8I77_003086</name>
</gene>
<dbReference type="InterPro" id="IPR050300">
    <property type="entry name" value="GDXG_lipolytic_enzyme"/>
</dbReference>
<organism evidence="9 10">
    <name type="scientific">Phomopsis amygdali</name>
    <name type="common">Fusicoccum amygdali</name>
    <dbReference type="NCBI Taxonomy" id="1214568"/>
    <lineage>
        <taxon>Eukaryota</taxon>
        <taxon>Fungi</taxon>
        <taxon>Dikarya</taxon>
        <taxon>Ascomycota</taxon>
        <taxon>Pezizomycotina</taxon>
        <taxon>Sordariomycetes</taxon>
        <taxon>Sordariomycetidae</taxon>
        <taxon>Diaporthales</taxon>
        <taxon>Diaporthaceae</taxon>
        <taxon>Diaporthe</taxon>
    </lineage>
</organism>
<dbReference type="InterPro" id="IPR013094">
    <property type="entry name" value="AB_hydrolase_3"/>
</dbReference>
<feature type="domain" description="Fe2OG dioxygenase" evidence="8">
    <location>
        <begin position="909"/>
        <end position="1033"/>
    </location>
</feature>
<dbReference type="InterPro" id="IPR006620">
    <property type="entry name" value="Pro_4_hyd_alph"/>
</dbReference>
<dbReference type="Pfam" id="PF07859">
    <property type="entry name" value="Abhydrolase_3"/>
    <property type="match status" value="1"/>
</dbReference>
<dbReference type="PANTHER" id="PTHR48081">
    <property type="entry name" value="AB HYDROLASE SUPERFAMILY PROTEIN C4A8.06C"/>
    <property type="match status" value="1"/>
</dbReference>
<dbReference type="FunFam" id="2.60.120.620:FF:000020">
    <property type="entry name" value="Unplaced genomic scaffold supercont2.4, whole genome shotgun sequence"/>
    <property type="match status" value="1"/>
</dbReference>